<evidence type="ECO:0008006" key="2">
    <source>
        <dbReference type="Google" id="ProtNLM"/>
    </source>
</evidence>
<protein>
    <recommendedName>
        <fullName evidence="2">Glycosyl transferase family 1 domain-containing protein</fullName>
    </recommendedName>
</protein>
<accession>A0A382LAV8</accession>
<proteinExistence type="predicted"/>
<name>A0A382LAV8_9ZZZZ</name>
<organism evidence="1">
    <name type="scientific">marine metagenome</name>
    <dbReference type="NCBI Taxonomy" id="408172"/>
    <lineage>
        <taxon>unclassified sequences</taxon>
        <taxon>metagenomes</taxon>
        <taxon>ecological metagenomes</taxon>
    </lineage>
</organism>
<dbReference type="EMBL" id="UINC01085952">
    <property type="protein sequence ID" value="SVC33958.1"/>
    <property type="molecule type" value="Genomic_DNA"/>
</dbReference>
<reference evidence="1" key="1">
    <citation type="submission" date="2018-05" db="EMBL/GenBank/DDBJ databases">
        <authorList>
            <person name="Lanie J.A."/>
            <person name="Ng W.-L."/>
            <person name="Kazmierczak K.M."/>
            <person name="Andrzejewski T.M."/>
            <person name="Davidsen T.M."/>
            <person name="Wayne K.J."/>
            <person name="Tettelin H."/>
            <person name="Glass J.I."/>
            <person name="Rusch D."/>
            <person name="Podicherti R."/>
            <person name="Tsui H.-C.T."/>
            <person name="Winkler M.E."/>
        </authorList>
    </citation>
    <scope>NUCLEOTIDE SEQUENCE</scope>
</reference>
<evidence type="ECO:0000313" key="1">
    <source>
        <dbReference type="EMBL" id="SVC33958.1"/>
    </source>
</evidence>
<sequence>MENPKSKIRIAFIYSPCETLTKNYFFTTSYHFFMTALKRYSEIDITYFPVKNTFDALDLKEKFDTILLFENRCHCVPEKIINIKKSGIPVIVRVGDLHNKHDTGDFHEKFNVSAYFGYQHEKNFYRYFPKNYEYQVVLYGLEPSLYKNLVPFSQRISKKILNSGAVGNTKYLSRIFNKIRNPDNALYHYKLRTLCNKLPYVDYTSTLEHEYVGDKYPILLQKYCASIAATTINYTAKYFEIPAAGCVSFMEVNDINGAEKLGFIDSENSIFINQNNYAKKFEEYLETFDDPKWEHIAKSGTEHVMKNLTNDNAIDSLLSLIKKINQ</sequence>
<dbReference type="AlphaFoldDB" id="A0A382LAV8"/>
<gene>
    <name evidence="1" type="ORF">METZ01_LOCUS286812</name>
</gene>